<sequence length="368" mass="40790">MRISVLFILIVLSVLSGCGSGGDSSEDISPQEPPIVQEIRATGIDQFLGQTESRREQQAEWEVLFFNPAEGRAICLFGSEYQISIRRGASSNVMFYLQGGGACWDALTCLDLRTARETAERSSAGGILDASRSDNPFRDWNVVFVSYCDGSVFSGDNVVQYRDVTAYHHGLANLGAAMTAMQRTFPDPEKMLVAGSSAGGYGTLYAMMMAKLVFPDRSNWVLSDSGPGIQNVNDTVARVQREQNWAFPRFFPAGCTRCPEQPAYLFEWALSRDPNLRVGMFSSLRDLVLQAFLFLNGPEFEALLRQVTDDMVSRVGDRLHRFFIPGVLHTILLDPSFYDLRLNGISMAEWTAAMVNNNDAAWPDLVAQ</sequence>
<keyword evidence="1" id="KW-0732">Signal</keyword>
<evidence type="ECO:0000313" key="3">
    <source>
        <dbReference type="Proteomes" id="UP000534783"/>
    </source>
</evidence>
<protein>
    <recommendedName>
        <fullName evidence="4">VtpJ-therm</fullName>
    </recommendedName>
</protein>
<dbReference type="AlphaFoldDB" id="A0A7X6DRE9"/>
<evidence type="ECO:0008006" key="4">
    <source>
        <dbReference type="Google" id="ProtNLM"/>
    </source>
</evidence>
<evidence type="ECO:0000256" key="1">
    <source>
        <dbReference type="SAM" id="SignalP"/>
    </source>
</evidence>
<feature type="signal peptide" evidence="1">
    <location>
        <begin position="1"/>
        <end position="21"/>
    </location>
</feature>
<gene>
    <name evidence="2" type="ORF">MNODULE_14730</name>
</gene>
<reference evidence="2 3" key="1">
    <citation type="journal article" date="2020" name="Nature">
        <title>Bacterial chemolithoautotrophy via manganese oxidation.</title>
        <authorList>
            <person name="Yu H."/>
            <person name="Leadbetter J.R."/>
        </authorList>
    </citation>
    <scope>NUCLEOTIDE SEQUENCE [LARGE SCALE GENOMIC DNA]</scope>
    <source>
        <strain evidence="2 3">Mn-1</strain>
    </source>
</reference>
<proteinExistence type="predicted"/>
<dbReference type="RefSeq" id="WP_168061275.1">
    <property type="nucleotide sequence ID" value="NZ_VTOW01000003.1"/>
</dbReference>
<dbReference type="InterPro" id="IPR004963">
    <property type="entry name" value="PAE/NOTUM"/>
</dbReference>
<dbReference type="PANTHER" id="PTHR21562">
    <property type="entry name" value="NOTUM-RELATED"/>
    <property type="match status" value="1"/>
</dbReference>
<dbReference type="GO" id="GO:0016787">
    <property type="term" value="F:hydrolase activity"/>
    <property type="evidence" value="ECO:0007669"/>
    <property type="project" value="InterPro"/>
</dbReference>
<dbReference type="PANTHER" id="PTHR21562:SF83">
    <property type="entry name" value="PECTIN ACETYLESTERASE 4"/>
    <property type="match status" value="1"/>
</dbReference>
<dbReference type="PROSITE" id="PS51257">
    <property type="entry name" value="PROKAR_LIPOPROTEIN"/>
    <property type="match status" value="1"/>
</dbReference>
<dbReference type="SUPFAM" id="SSF53474">
    <property type="entry name" value="alpha/beta-Hydrolases"/>
    <property type="match status" value="1"/>
</dbReference>
<evidence type="ECO:0000313" key="2">
    <source>
        <dbReference type="EMBL" id="NKE72001.1"/>
    </source>
</evidence>
<dbReference type="Pfam" id="PF03283">
    <property type="entry name" value="PAE"/>
    <property type="match status" value="1"/>
</dbReference>
<keyword evidence="3" id="KW-1185">Reference proteome</keyword>
<dbReference type="Proteomes" id="UP000534783">
    <property type="component" value="Unassembled WGS sequence"/>
</dbReference>
<name>A0A7X6DRE9_9BACT</name>
<organism evidence="2 3">
    <name type="scientific">Candidatus Manganitrophus noduliformans</name>
    <dbReference type="NCBI Taxonomy" id="2606439"/>
    <lineage>
        <taxon>Bacteria</taxon>
        <taxon>Pseudomonadati</taxon>
        <taxon>Nitrospirota</taxon>
        <taxon>Nitrospiria</taxon>
        <taxon>Candidatus Troglogloeales</taxon>
        <taxon>Candidatus Manganitrophaceae</taxon>
        <taxon>Candidatus Manganitrophus</taxon>
    </lineage>
</organism>
<feature type="chain" id="PRO_5031552430" description="VtpJ-therm" evidence="1">
    <location>
        <begin position="22"/>
        <end position="368"/>
    </location>
</feature>
<comment type="caution">
    <text evidence="2">The sequence shown here is derived from an EMBL/GenBank/DDBJ whole genome shotgun (WGS) entry which is preliminary data.</text>
</comment>
<dbReference type="InterPro" id="IPR029058">
    <property type="entry name" value="AB_hydrolase_fold"/>
</dbReference>
<dbReference type="EMBL" id="VTOW01000003">
    <property type="protein sequence ID" value="NKE72001.1"/>
    <property type="molecule type" value="Genomic_DNA"/>
</dbReference>
<dbReference type="Gene3D" id="3.40.50.1820">
    <property type="entry name" value="alpha/beta hydrolase"/>
    <property type="match status" value="1"/>
</dbReference>
<accession>A0A7X6DRE9</accession>